<sequence length="319" mass="34151">MKIRASVNLCAHGNAKADNVAIPGIKIGRVKAKHPQSASTSSSDSEAGTDITESDPSDDADATDSETGSCVRRHMMSKHAGEMPYECPSCGRRFAQKISLTRHQSTHTREESHECSQCGAKFGAQRNLEGTSGPTLKRGRTSALMYGCVRQEGHIEMPHTDPHCSPIKRRSDITVSSTTVRRTPPRVTQAHTELPLAVLVTNAAKNIRKSDTLTTVAPAAGTSLTGKRWRDTNNNTRAETISLCDHQTPAPPDDDRNAAVEENDANGVFFGNLAAKGCPNGSDMSSLSKSNPTIDPELGPFCCETSVKKVDVDASPSVQ</sequence>
<gene>
    <name evidence="1" type="ORF">HPB50_027340</name>
</gene>
<dbReference type="EMBL" id="CM023491">
    <property type="protein sequence ID" value="KAH6942017.1"/>
    <property type="molecule type" value="Genomic_DNA"/>
</dbReference>
<organism evidence="1 2">
    <name type="scientific">Hyalomma asiaticum</name>
    <name type="common">Tick</name>
    <dbReference type="NCBI Taxonomy" id="266040"/>
    <lineage>
        <taxon>Eukaryota</taxon>
        <taxon>Metazoa</taxon>
        <taxon>Ecdysozoa</taxon>
        <taxon>Arthropoda</taxon>
        <taxon>Chelicerata</taxon>
        <taxon>Arachnida</taxon>
        <taxon>Acari</taxon>
        <taxon>Parasitiformes</taxon>
        <taxon>Ixodida</taxon>
        <taxon>Ixodoidea</taxon>
        <taxon>Ixodidae</taxon>
        <taxon>Hyalomminae</taxon>
        <taxon>Hyalomma</taxon>
    </lineage>
</organism>
<accession>A0ACB7T3D8</accession>
<dbReference type="Proteomes" id="UP000821845">
    <property type="component" value="Chromosome 11"/>
</dbReference>
<evidence type="ECO:0000313" key="2">
    <source>
        <dbReference type="Proteomes" id="UP000821845"/>
    </source>
</evidence>
<name>A0ACB7T3D8_HYAAI</name>
<evidence type="ECO:0000313" key="1">
    <source>
        <dbReference type="EMBL" id="KAH6942017.1"/>
    </source>
</evidence>
<proteinExistence type="predicted"/>
<protein>
    <submittedName>
        <fullName evidence="1">Uncharacterized protein</fullName>
    </submittedName>
</protein>
<comment type="caution">
    <text evidence="1">The sequence shown here is derived from an EMBL/GenBank/DDBJ whole genome shotgun (WGS) entry which is preliminary data.</text>
</comment>
<keyword evidence="2" id="KW-1185">Reference proteome</keyword>
<reference evidence="1" key="1">
    <citation type="submission" date="2020-05" db="EMBL/GenBank/DDBJ databases">
        <title>Large-scale comparative analyses of tick genomes elucidate their genetic diversity and vector capacities.</title>
        <authorList>
            <person name="Jia N."/>
            <person name="Wang J."/>
            <person name="Shi W."/>
            <person name="Du L."/>
            <person name="Sun Y."/>
            <person name="Zhan W."/>
            <person name="Jiang J."/>
            <person name="Wang Q."/>
            <person name="Zhang B."/>
            <person name="Ji P."/>
            <person name="Sakyi L.B."/>
            <person name="Cui X."/>
            <person name="Yuan T."/>
            <person name="Jiang B."/>
            <person name="Yang W."/>
            <person name="Lam T.T.-Y."/>
            <person name="Chang Q."/>
            <person name="Ding S."/>
            <person name="Wang X."/>
            <person name="Zhu J."/>
            <person name="Ruan X."/>
            <person name="Zhao L."/>
            <person name="Wei J."/>
            <person name="Que T."/>
            <person name="Du C."/>
            <person name="Cheng J."/>
            <person name="Dai P."/>
            <person name="Han X."/>
            <person name="Huang E."/>
            <person name="Gao Y."/>
            <person name="Liu J."/>
            <person name="Shao H."/>
            <person name="Ye R."/>
            <person name="Li L."/>
            <person name="Wei W."/>
            <person name="Wang X."/>
            <person name="Wang C."/>
            <person name="Yang T."/>
            <person name="Huo Q."/>
            <person name="Li W."/>
            <person name="Guo W."/>
            <person name="Chen H."/>
            <person name="Zhou L."/>
            <person name="Ni X."/>
            <person name="Tian J."/>
            <person name="Zhou Y."/>
            <person name="Sheng Y."/>
            <person name="Liu T."/>
            <person name="Pan Y."/>
            <person name="Xia L."/>
            <person name="Li J."/>
            <person name="Zhao F."/>
            <person name="Cao W."/>
        </authorList>
    </citation>
    <scope>NUCLEOTIDE SEQUENCE</scope>
    <source>
        <strain evidence="1">Hyas-2018</strain>
    </source>
</reference>